<dbReference type="PANTHER" id="PTHR31391:SF67">
    <property type="entry name" value="TF-B3 DOMAIN-CONTAINING PROTEIN"/>
    <property type="match status" value="1"/>
</dbReference>
<sequence length="293" mass="33207">MNQTISLDKTRKNTHKHPWESKPQHKQIIIMSDKQPHKSSGRGKRTRVCDIYNNAEDQYMCLERAGMLLERLGTALPTFAKCMLPSNVAYSFWLFLPSKFCIMHLPEHDTTVTLVDESGTEFKTKYLKARHGLSGGWKGFSFAQKLLPGDILFFHLVGTCKLQVHIVRRYGIEAVEAAVCLMEMHPRVKRKRALTSEKLKHEKVKVKGKRAKRYPKKRVMGPPVWRFAQMDTNEDGDRCDDTSNAFSSNVVEGSSSNDSQHDQRGCGAPNLCYENGINCGSAAQRIYCPTVAN</sequence>
<proteinExistence type="predicted"/>
<feature type="domain" description="TF-B3" evidence="7">
    <location>
        <begin position="79"/>
        <end position="170"/>
    </location>
</feature>
<reference evidence="8" key="3">
    <citation type="submission" date="2020-06" db="EMBL/GenBank/DDBJ databases">
        <title>Helianthus annuus Genome sequencing and assembly Release 2.</title>
        <authorList>
            <person name="Gouzy J."/>
            <person name="Langlade N."/>
            <person name="Munos S."/>
        </authorList>
    </citation>
    <scope>NUCLEOTIDE SEQUENCE</scope>
    <source>
        <tissue evidence="8">Leaves</tissue>
    </source>
</reference>
<dbReference type="Gramene" id="mRNA:HanXRQr2_Chr10g0448031">
    <property type="protein sequence ID" value="mRNA:HanXRQr2_Chr10g0448031"/>
    <property type="gene ID" value="HanXRQr2_Chr10g0448031"/>
</dbReference>
<dbReference type="SUPFAM" id="SSF101936">
    <property type="entry name" value="DNA-binding pseudobarrel domain"/>
    <property type="match status" value="1"/>
</dbReference>
<gene>
    <name evidence="9" type="ORF">HannXRQ_Chr10g0289021</name>
    <name evidence="8" type="ORF">HanXRQr2_Chr10g0448031</name>
</gene>
<dbReference type="EMBL" id="CM007899">
    <property type="protein sequence ID" value="OTG10562.1"/>
    <property type="molecule type" value="Genomic_DNA"/>
</dbReference>
<dbReference type="Proteomes" id="UP000215914">
    <property type="component" value="Chromosome 10"/>
</dbReference>
<evidence type="ECO:0000313" key="8">
    <source>
        <dbReference type="EMBL" id="KAF5787010.1"/>
    </source>
</evidence>
<dbReference type="AlphaFoldDB" id="A0A251TIY0"/>
<dbReference type="InParanoid" id="A0A251TIY0"/>
<evidence type="ECO:0000313" key="10">
    <source>
        <dbReference type="Proteomes" id="UP000215914"/>
    </source>
</evidence>
<reference evidence="9" key="2">
    <citation type="submission" date="2017-02" db="EMBL/GenBank/DDBJ databases">
        <title>Sunflower complete genome.</title>
        <authorList>
            <person name="Langlade N."/>
            <person name="Munos S."/>
        </authorList>
    </citation>
    <scope>NUCLEOTIDE SEQUENCE [LARGE SCALE GENOMIC DNA]</scope>
    <source>
        <tissue evidence="9">Leaves</tissue>
    </source>
</reference>
<keyword evidence="3 9" id="KW-0238">DNA-binding</keyword>
<evidence type="ECO:0000256" key="6">
    <source>
        <dbReference type="SAM" id="MobiDB-lite"/>
    </source>
</evidence>
<keyword evidence="2" id="KW-0805">Transcription regulation</keyword>
<dbReference type="Pfam" id="PF02362">
    <property type="entry name" value="B3"/>
    <property type="match status" value="1"/>
</dbReference>
<dbReference type="GO" id="GO:0003677">
    <property type="term" value="F:DNA binding"/>
    <property type="evidence" value="ECO:0007669"/>
    <property type="project" value="UniProtKB-KW"/>
</dbReference>
<evidence type="ECO:0000259" key="7">
    <source>
        <dbReference type="PROSITE" id="PS50863"/>
    </source>
</evidence>
<evidence type="ECO:0000256" key="1">
    <source>
        <dbReference type="ARBA" id="ARBA00004123"/>
    </source>
</evidence>
<dbReference type="GO" id="GO:0005634">
    <property type="term" value="C:nucleus"/>
    <property type="evidence" value="ECO:0007669"/>
    <property type="project" value="UniProtKB-SubCell"/>
</dbReference>
<accession>A0A251TIY0</accession>
<dbReference type="InterPro" id="IPR003340">
    <property type="entry name" value="B3_DNA-bd"/>
</dbReference>
<keyword evidence="5" id="KW-0539">Nucleus</keyword>
<dbReference type="PANTHER" id="PTHR31391">
    <property type="entry name" value="B3 DOMAIN-CONTAINING PROTEIN OS11G0197600-RELATED"/>
    <property type="match status" value="1"/>
</dbReference>
<comment type="subcellular location">
    <subcellularLocation>
        <location evidence="1">Nucleus</location>
    </subcellularLocation>
</comment>
<keyword evidence="4" id="KW-0804">Transcription</keyword>
<evidence type="ECO:0000313" key="9">
    <source>
        <dbReference type="EMBL" id="OTG10562.1"/>
    </source>
</evidence>
<evidence type="ECO:0000256" key="2">
    <source>
        <dbReference type="ARBA" id="ARBA00023015"/>
    </source>
</evidence>
<feature type="region of interest" description="Disordered" evidence="6">
    <location>
        <begin position="1"/>
        <end position="44"/>
    </location>
</feature>
<dbReference type="CDD" id="cd10017">
    <property type="entry name" value="B3_DNA"/>
    <property type="match status" value="1"/>
</dbReference>
<evidence type="ECO:0000256" key="4">
    <source>
        <dbReference type="ARBA" id="ARBA00023163"/>
    </source>
</evidence>
<protein>
    <submittedName>
        <fullName evidence="9">Putative DNA-binding pseudobarrel domain-containing protein</fullName>
    </submittedName>
    <submittedName>
        <fullName evidence="8">Transcription factor B3-Domain family</fullName>
    </submittedName>
</protein>
<dbReference type="InterPro" id="IPR044837">
    <property type="entry name" value="REM16-like"/>
</dbReference>
<dbReference type="EMBL" id="MNCJ02000325">
    <property type="protein sequence ID" value="KAF5787010.1"/>
    <property type="molecule type" value="Genomic_DNA"/>
</dbReference>
<dbReference type="Gene3D" id="2.40.330.10">
    <property type="entry name" value="DNA-binding pseudobarrel domain"/>
    <property type="match status" value="1"/>
</dbReference>
<dbReference type="InterPro" id="IPR015300">
    <property type="entry name" value="DNA-bd_pseudobarrel_sf"/>
</dbReference>
<evidence type="ECO:0000256" key="3">
    <source>
        <dbReference type="ARBA" id="ARBA00023125"/>
    </source>
</evidence>
<organism evidence="9 10">
    <name type="scientific">Helianthus annuus</name>
    <name type="common">Common sunflower</name>
    <dbReference type="NCBI Taxonomy" id="4232"/>
    <lineage>
        <taxon>Eukaryota</taxon>
        <taxon>Viridiplantae</taxon>
        <taxon>Streptophyta</taxon>
        <taxon>Embryophyta</taxon>
        <taxon>Tracheophyta</taxon>
        <taxon>Spermatophyta</taxon>
        <taxon>Magnoliopsida</taxon>
        <taxon>eudicotyledons</taxon>
        <taxon>Gunneridae</taxon>
        <taxon>Pentapetalae</taxon>
        <taxon>asterids</taxon>
        <taxon>campanulids</taxon>
        <taxon>Asterales</taxon>
        <taxon>Asteraceae</taxon>
        <taxon>Asteroideae</taxon>
        <taxon>Heliantheae alliance</taxon>
        <taxon>Heliantheae</taxon>
        <taxon>Helianthus</taxon>
    </lineage>
</organism>
<dbReference type="PROSITE" id="PS50863">
    <property type="entry name" value="B3"/>
    <property type="match status" value="1"/>
</dbReference>
<evidence type="ECO:0000256" key="5">
    <source>
        <dbReference type="ARBA" id="ARBA00023242"/>
    </source>
</evidence>
<keyword evidence="10" id="KW-1185">Reference proteome</keyword>
<dbReference type="SMART" id="SM01019">
    <property type="entry name" value="B3"/>
    <property type="match status" value="1"/>
</dbReference>
<name>A0A251TIY0_HELAN</name>
<reference evidence="8 10" key="1">
    <citation type="journal article" date="2017" name="Nature">
        <title>The sunflower genome provides insights into oil metabolism, flowering and Asterid evolution.</title>
        <authorList>
            <person name="Badouin H."/>
            <person name="Gouzy J."/>
            <person name="Grassa C.J."/>
            <person name="Murat F."/>
            <person name="Staton S.E."/>
            <person name="Cottret L."/>
            <person name="Lelandais-Briere C."/>
            <person name="Owens G.L."/>
            <person name="Carrere S."/>
            <person name="Mayjonade B."/>
            <person name="Legrand L."/>
            <person name="Gill N."/>
            <person name="Kane N.C."/>
            <person name="Bowers J.E."/>
            <person name="Hubner S."/>
            <person name="Bellec A."/>
            <person name="Berard A."/>
            <person name="Berges H."/>
            <person name="Blanchet N."/>
            <person name="Boniface M.C."/>
            <person name="Brunel D."/>
            <person name="Catrice O."/>
            <person name="Chaidir N."/>
            <person name="Claudel C."/>
            <person name="Donnadieu C."/>
            <person name="Faraut T."/>
            <person name="Fievet G."/>
            <person name="Helmstetter N."/>
            <person name="King M."/>
            <person name="Knapp S.J."/>
            <person name="Lai Z."/>
            <person name="Le Paslier M.C."/>
            <person name="Lippi Y."/>
            <person name="Lorenzon L."/>
            <person name="Mandel J.R."/>
            <person name="Marage G."/>
            <person name="Marchand G."/>
            <person name="Marquand E."/>
            <person name="Bret-Mestries E."/>
            <person name="Morien E."/>
            <person name="Nambeesan S."/>
            <person name="Nguyen T."/>
            <person name="Pegot-Espagnet P."/>
            <person name="Pouilly N."/>
            <person name="Raftis F."/>
            <person name="Sallet E."/>
            <person name="Schiex T."/>
            <person name="Thomas J."/>
            <person name="Vandecasteele C."/>
            <person name="Vares D."/>
            <person name="Vear F."/>
            <person name="Vautrin S."/>
            <person name="Crespi M."/>
            <person name="Mangin B."/>
            <person name="Burke J.M."/>
            <person name="Salse J."/>
            <person name="Munos S."/>
            <person name="Vincourt P."/>
            <person name="Rieseberg L.H."/>
            <person name="Langlade N.B."/>
        </authorList>
    </citation>
    <scope>NUCLEOTIDE SEQUENCE [LARGE SCALE GENOMIC DNA]</scope>
    <source>
        <strain evidence="10">cv. SF193</strain>
        <tissue evidence="8">Leaves</tissue>
    </source>
</reference>